<evidence type="ECO:0000259" key="3">
    <source>
        <dbReference type="Pfam" id="PF13490"/>
    </source>
</evidence>
<evidence type="ECO:0000313" key="4">
    <source>
        <dbReference type="EMBL" id="SSA33232.1"/>
    </source>
</evidence>
<dbReference type="EMBL" id="UESZ01000001">
    <property type="protein sequence ID" value="SSA33232.1"/>
    <property type="molecule type" value="Genomic_DNA"/>
</dbReference>
<evidence type="ECO:0000256" key="1">
    <source>
        <dbReference type="ARBA" id="ARBA00023015"/>
    </source>
</evidence>
<dbReference type="OrthoDB" id="3267840at2"/>
<keyword evidence="5" id="KW-1185">Reference proteome</keyword>
<dbReference type="Gene3D" id="1.10.10.1320">
    <property type="entry name" value="Anti-sigma factor, zinc-finger domain"/>
    <property type="match status" value="1"/>
</dbReference>
<proteinExistence type="predicted"/>
<evidence type="ECO:0000313" key="5">
    <source>
        <dbReference type="Proteomes" id="UP000250028"/>
    </source>
</evidence>
<dbReference type="RefSeq" id="WP_109683957.1">
    <property type="nucleotide sequence ID" value="NZ_QGDN01000001.1"/>
</dbReference>
<dbReference type="Pfam" id="PF13490">
    <property type="entry name" value="zf-HC2"/>
    <property type="match status" value="1"/>
</dbReference>
<protein>
    <submittedName>
        <fullName evidence="4">Mycothiol system anti-sigma-R factor</fullName>
    </submittedName>
</protein>
<dbReference type="InterPro" id="IPR024020">
    <property type="entry name" value="Anit_sigma_mycothiol_RsrA"/>
</dbReference>
<keyword evidence="2" id="KW-0804">Transcription</keyword>
<organism evidence="4 5">
    <name type="scientific">Branchiibius hedensis</name>
    <dbReference type="NCBI Taxonomy" id="672460"/>
    <lineage>
        <taxon>Bacteria</taxon>
        <taxon>Bacillati</taxon>
        <taxon>Actinomycetota</taxon>
        <taxon>Actinomycetes</taxon>
        <taxon>Micrococcales</taxon>
        <taxon>Dermacoccaceae</taxon>
        <taxon>Branchiibius</taxon>
    </lineage>
</organism>
<dbReference type="InterPro" id="IPR027383">
    <property type="entry name" value="Znf_put"/>
</dbReference>
<feature type="domain" description="Putative zinc-finger" evidence="3">
    <location>
        <begin position="5"/>
        <end position="38"/>
    </location>
</feature>
<reference evidence="5" key="1">
    <citation type="submission" date="2016-10" db="EMBL/GenBank/DDBJ databases">
        <authorList>
            <person name="Varghese N."/>
            <person name="Submissions S."/>
        </authorList>
    </citation>
    <scope>NUCLEOTIDE SEQUENCE [LARGE SCALE GENOMIC DNA]</scope>
    <source>
        <strain evidence="5">DSM 22951</strain>
    </source>
</reference>
<name>A0A2Y9BT07_9MICO</name>
<evidence type="ECO:0000256" key="2">
    <source>
        <dbReference type="ARBA" id="ARBA00023163"/>
    </source>
</evidence>
<dbReference type="InterPro" id="IPR041916">
    <property type="entry name" value="Anti_sigma_zinc_sf"/>
</dbReference>
<sequence>MSGDCAELYQLLDAYVDGELSAGECEQLKSHLVECPSCLSEYERDALLKALVRRSCQCEEAPSTLRAQILTRISTFASDGQTFRSTTVTTVTELD</sequence>
<dbReference type="NCBIfam" id="TIGR03988">
    <property type="entry name" value="antisig_RsrA"/>
    <property type="match status" value="1"/>
</dbReference>
<gene>
    <name evidence="4" type="ORF">SAMN04489750_0505</name>
</gene>
<dbReference type="AlphaFoldDB" id="A0A2Y9BT07"/>
<dbReference type="Proteomes" id="UP000250028">
    <property type="component" value="Unassembled WGS sequence"/>
</dbReference>
<keyword evidence="1" id="KW-0805">Transcription regulation</keyword>
<accession>A0A2Y9BT07</accession>